<feature type="transmembrane region" description="Helical" evidence="5">
    <location>
        <begin position="300"/>
        <end position="319"/>
    </location>
</feature>
<dbReference type="EMBL" id="JXNT01000017">
    <property type="protein sequence ID" value="ODM15337.1"/>
    <property type="molecule type" value="Genomic_DNA"/>
</dbReference>
<keyword evidence="5" id="KW-1133">Transmembrane helix</keyword>
<dbReference type="PANTHER" id="PTHR12935">
    <property type="entry name" value="GAMMA-GLUTAMYLCYCLOTRANSFERASE"/>
    <property type="match status" value="1"/>
</dbReference>
<feature type="active site" description="Proton acceptor" evidence="3">
    <location>
        <position position="154"/>
    </location>
</feature>
<accession>A0A1E3B326</accession>
<keyword evidence="5" id="KW-0472">Membrane</keyword>
<keyword evidence="7" id="KW-1185">Reference proteome</keyword>
<name>A0A1E3B326_ASPCR</name>
<sequence length="333" mass="37628">MFARRQASMTVHSLELARSSEKVLGLCDDLENGTQQSPEQTVLYLAYGSNMASKTFLGNRGIKPISLINVYVPELRLTFDLAGVPYQEPCFASTRYRPGHGSSGNTDKVEEDMCEKALLWRQGYDDERNAWHKPLIGVVYEVTLKDYAWIIATEAGGRGYNDRIVTCYPFPETYNPADDVPEHPSTQPFKAHCLLSLIADDDDYAAHGDISLLRNPRIRPDPSYAQPSKRYIDILNAGAVENNLPFSYRAYLSQIPSYRVTTTRQRIGKSIFLSIWGPLFVFVTYLTMKYAKPDGYSPRWLTVISTIVHGCMWACYDLIFARVFGDGERTIGD</sequence>
<dbReference type="STRING" id="573508.A0A1E3B326"/>
<evidence type="ECO:0000256" key="2">
    <source>
        <dbReference type="ARBA" id="ARBA00023239"/>
    </source>
</evidence>
<evidence type="ECO:0000256" key="3">
    <source>
        <dbReference type="PIRSR" id="PIRSR617939-1"/>
    </source>
</evidence>
<dbReference type="EC" id="4.3.2.9" evidence="1"/>
<dbReference type="VEuPathDB" id="FungiDB:SI65_09278"/>
<dbReference type="PANTHER" id="PTHR12935:SF0">
    <property type="entry name" value="GAMMA-GLUTAMYLCYCLOTRANSFERASE"/>
    <property type="match status" value="1"/>
</dbReference>
<organism evidence="6 7">
    <name type="scientific">Aspergillus cristatus</name>
    <name type="common">Chinese Fuzhuan brick tea-fermentation fungus</name>
    <name type="synonym">Eurotium cristatum</name>
    <dbReference type="NCBI Taxonomy" id="573508"/>
    <lineage>
        <taxon>Eukaryota</taxon>
        <taxon>Fungi</taxon>
        <taxon>Dikarya</taxon>
        <taxon>Ascomycota</taxon>
        <taxon>Pezizomycotina</taxon>
        <taxon>Eurotiomycetes</taxon>
        <taxon>Eurotiomycetidae</taxon>
        <taxon>Eurotiales</taxon>
        <taxon>Aspergillaceae</taxon>
        <taxon>Aspergillus</taxon>
        <taxon>Aspergillus subgen. Aspergillus</taxon>
    </lineage>
</organism>
<dbReference type="Proteomes" id="UP000094569">
    <property type="component" value="Unassembled WGS sequence"/>
</dbReference>
<protein>
    <recommendedName>
        <fullName evidence="1">gamma-glutamylcyclotransferase</fullName>
        <ecNumber evidence="1">4.3.2.9</ecNumber>
    </recommendedName>
</protein>
<evidence type="ECO:0000256" key="4">
    <source>
        <dbReference type="PIRSR" id="PIRSR617939-2"/>
    </source>
</evidence>
<dbReference type="Gene3D" id="3.10.490.10">
    <property type="entry name" value="Gamma-glutamyl cyclotransferase-like"/>
    <property type="match status" value="1"/>
</dbReference>
<comment type="caution">
    <text evidence="6">The sequence shown here is derived from an EMBL/GenBank/DDBJ whole genome shotgun (WGS) entry which is preliminary data.</text>
</comment>
<dbReference type="AlphaFoldDB" id="A0A1E3B326"/>
<dbReference type="OrthoDB" id="2017317at2759"/>
<keyword evidence="2" id="KW-0456">Lyase</keyword>
<proteinExistence type="predicted"/>
<feature type="binding site" evidence="4">
    <location>
        <begin position="44"/>
        <end position="49"/>
    </location>
    <ligand>
        <name>substrate</name>
    </ligand>
</feature>
<dbReference type="InterPro" id="IPR017939">
    <property type="entry name" value="G-Glutamylcylcotransferase"/>
</dbReference>
<evidence type="ECO:0000313" key="6">
    <source>
        <dbReference type="EMBL" id="ODM15337.1"/>
    </source>
</evidence>
<evidence type="ECO:0000256" key="5">
    <source>
        <dbReference type="SAM" id="Phobius"/>
    </source>
</evidence>
<gene>
    <name evidence="6" type="ORF">SI65_09278</name>
</gene>
<keyword evidence="5" id="KW-0812">Transmembrane</keyword>
<reference evidence="6 7" key="1">
    <citation type="journal article" date="2016" name="BMC Genomics">
        <title>Comparative genomic and transcriptomic analyses of the Fuzhuan brick tea-fermentation fungus Aspergillus cristatus.</title>
        <authorList>
            <person name="Ge Y."/>
            <person name="Wang Y."/>
            <person name="Liu Y."/>
            <person name="Tan Y."/>
            <person name="Ren X."/>
            <person name="Zhang X."/>
            <person name="Hyde K.D."/>
            <person name="Liu Y."/>
            <person name="Liu Z."/>
        </authorList>
    </citation>
    <scope>NUCLEOTIDE SEQUENCE [LARGE SCALE GENOMIC DNA]</scope>
    <source>
        <strain evidence="6 7">GZAAS20.1005</strain>
    </source>
</reference>
<evidence type="ECO:0000256" key="1">
    <source>
        <dbReference type="ARBA" id="ARBA00012346"/>
    </source>
</evidence>
<feature type="binding site" evidence="4">
    <location>
        <position position="231"/>
    </location>
    <ligand>
        <name>substrate</name>
    </ligand>
</feature>
<dbReference type="GO" id="GO:0003839">
    <property type="term" value="F:gamma-glutamylcyclotransferase activity"/>
    <property type="evidence" value="ECO:0007669"/>
    <property type="project" value="UniProtKB-EC"/>
</dbReference>
<evidence type="ECO:0000313" key="7">
    <source>
        <dbReference type="Proteomes" id="UP000094569"/>
    </source>
</evidence>
<feature type="transmembrane region" description="Helical" evidence="5">
    <location>
        <begin position="271"/>
        <end position="288"/>
    </location>
</feature>